<dbReference type="STRING" id="1127673.GLIP_0532"/>
<comment type="subunit">
    <text evidence="2 9">Forms a 24-polypeptide structural core with octahedral symmetry.</text>
</comment>
<dbReference type="Proteomes" id="UP000006334">
    <property type="component" value="Unassembled WGS sequence"/>
</dbReference>
<dbReference type="SUPFAM" id="SSF52777">
    <property type="entry name" value="CoA-dependent acyltransferases"/>
    <property type="match status" value="1"/>
</dbReference>
<dbReference type="EMBL" id="BAEN01000015">
    <property type="protein sequence ID" value="GAC13178.1"/>
    <property type="molecule type" value="Genomic_DNA"/>
</dbReference>
<evidence type="ECO:0000259" key="11">
    <source>
        <dbReference type="PROSITE" id="PS50968"/>
    </source>
</evidence>
<feature type="domain" description="Peripheral subunit-binding (PSBD)" evidence="12">
    <location>
        <begin position="359"/>
        <end position="396"/>
    </location>
</feature>
<feature type="compositionally biased region" description="Low complexity" evidence="10">
    <location>
        <begin position="186"/>
        <end position="205"/>
    </location>
</feature>
<comment type="catalytic activity">
    <reaction evidence="8 9">
        <text>N(6)-[(R)-dihydrolipoyl]-L-lysyl-[protein] + acetyl-CoA = N(6)-[(R)-S(8)-acetyldihydrolipoyl]-L-lysyl-[protein] + CoA</text>
        <dbReference type="Rhea" id="RHEA:17017"/>
        <dbReference type="Rhea" id="RHEA-COMP:10475"/>
        <dbReference type="Rhea" id="RHEA-COMP:10478"/>
        <dbReference type="ChEBI" id="CHEBI:57287"/>
        <dbReference type="ChEBI" id="CHEBI:57288"/>
        <dbReference type="ChEBI" id="CHEBI:83100"/>
        <dbReference type="ChEBI" id="CHEBI:83111"/>
        <dbReference type="EC" id="2.3.1.12"/>
    </reaction>
</comment>
<dbReference type="RefSeq" id="WP_008842998.1">
    <property type="nucleotide sequence ID" value="NZ_BAEN01000015.1"/>
</dbReference>
<proteinExistence type="inferred from homology"/>
<keyword evidence="6 9" id="KW-0012">Acyltransferase</keyword>
<dbReference type="eggNOG" id="COG0508">
    <property type="taxonomic scope" value="Bacteria"/>
</dbReference>
<dbReference type="InterPro" id="IPR003016">
    <property type="entry name" value="2-oxoA_DH_lipoyl-BS"/>
</dbReference>
<feature type="domain" description="Lipoyl-binding" evidence="11">
    <location>
        <begin position="114"/>
        <end position="188"/>
    </location>
</feature>
<evidence type="ECO:0000256" key="10">
    <source>
        <dbReference type="SAM" id="MobiDB-lite"/>
    </source>
</evidence>
<evidence type="ECO:0000256" key="9">
    <source>
        <dbReference type="RuleBase" id="RU361137"/>
    </source>
</evidence>
<dbReference type="Gene3D" id="2.40.50.100">
    <property type="match status" value="3"/>
</dbReference>
<evidence type="ECO:0000256" key="4">
    <source>
        <dbReference type="ARBA" id="ARBA00022737"/>
    </source>
</evidence>
<feature type="domain" description="Lipoyl-binding" evidence="11">
    <location>
        <begin position="4"/>
        <end position="77"/>
    </location>
</feature>
<dbReference type="Pfam" id="PF00364">
    <property type="entry name" value="Biotin_lipoyl"/>
    <property type="match status" value="3"/>
</dbReference>
<feature type="domain" description="Lipoyl-binding" evidence="11">
    <location>
        <begin position="233"/>
        <end position="307"/>
    </location>
</feature>
<dbReference type="PANTHER" id="PTHR43178:SF2">
    <property type="entry name" value="DIHYDROLIPOYLLYSINE-RESIDUE ACETYLTRANSFERASE COMPONENT OF PYRUVATE DEHYDROGENASE COMPLEX"/>
    <property type="match status" value="1"/>
</dbReference>
<dbReference type="FunFam" id="2.40.50.100:FF:000009">
    <property type="entry name" value="Acetyltransferase component of pyruvate dehydrogenase complex"/>
    <property type="match status" value="2"/>
</dbReference>
<dbReference type="NCBIfam" id="TIGR01348">
    <property type="entry name" value="PDHac_trf_long"/>
    <property type="match status" value="1"/>
</dbReference>
<feature type="compositionally biased region" description="Basic and acidic residues" evidence="10">
    <location>
        <begin position="89"/>
        <end position="105"/>
    </location>
</feature>
<dbReference type="PANTHER" id="PTHR43178">
    <property type="entry name" value="DIHYDROLIPOAMIDE ACETYLTRANSFERASE COMPONENT OF PYRUVATE DEHYDROGENASE COMPLEX"/>
    <property type="match status" value="1"/>
</dbReference>
<dbReference type="GO" id="GO:0006086">
    <property type="term" value="P:pyruvate decarboxylation to acetyl-CoA"/>
    <property type="evidence" value="ECO:0007669"/>
    <property type="project" value="UniProtKB-UniRule"/>
</dbReference>
<comment type="caution">
    <text evidence="13">The sequence shown here is derived from an EMBL/GenBank/DDBJ whole genome shotgun (WGS) entry which is preliminary data.</text>
</comment>
<evidence type="ECO:0000256" key="5">
    <source>
        <dbReference type="ARBA" id="ARBA00022823"/>
    </source>
</evidence>
<evidence type="ECO:0000313" key="14">
    <source>
        <dbReference type="Proteomes" id="UP000006334"/>
    </source>
</evidence>
<dbReference type="PROSITE" id="PS51826">
    <property type="entry name" value="PSBD"/>
    <property type="match status" value="1"/>
</dbReference>
<reference evidence="13 14" key="1">
    <citation type="journal article" date="2017" name="Antonie Van Leeuwenhoek">
        <title>Rhizobium rhizosphaerae sp. nov., a novel species isolated from rice rhizosphere.</title>
        <authorList>
            <person name="Zhao J.J."/>
            <person name="Zhang J."/>
            <person name="Zhang R.J."/>
            <person name="Zhang C.W."/>
            <person name="Yin H.Q."/>
            <person name="Zhang X.X."/>
        </authorList>
    </citation>
    <scope>NUCLEOTIDE SEQUENCE [LARGE SCALE GENOMIC DNA]</scope>
    <source>
        <strain evidence="13 14">E3</strain>
    </source>
</reference>
<dbReference type="InterPro" id="IPR000089">
    <property type="entry name" value="Biotin_lipoyl"/>
</dbReference>
<dbReference type="GO" id="GO:0005737">
    <property type="term" value="C:cytoplasm"/>
    <property type="evidence" value="ECO:0007669"/>
    <property type="project" value="TreeGrafter"/>
</dbReference>
<dbReference type="Pfam" id="PF02817">
    <property type="entry name" value="E3_binding"/>
    <property type="match status" value="1"/>
</dbReference>
<feature type="compositionally biased region" description="Acidic residues" evidence="10">
    <location>
        <begin position="219"/>
        <end position="228"/>
    </location>
</feature>
<dbReference type="SUPFAM" id="SSF47005">
    <property type="entry name" value="Peripheral subunit-binding domain of 2-oxo acid dehydrogenase complex"/>
    <property type="match status" value="1"/>
</dbReference>
<dbReference type="InterPro" id="IPR023213">
    <property type="entry name" value="CAT-like_dom_sf"/>
</dbReference>
<keyword evidence="5 9" id="KW-0450">Lipoyl</keyword>
<comment type="function">
    <text evidence="7">The pyruvate dehydrogenase complex catalyzes the overall conversion of pyruvate to acetyl-CoA and CO(2). It contains multiple copies of three enzymatic components: pyruvate dehydrogenase (E1), dihydrolipoamide acetyltransferase (E2) and lipoamide dehydrogenase (E3).</text>
</comment>
<evidence type="ECO:0000256" key="8">
    <source>
        <dbReference type="ARBA" id="ARBA00048370"/>
    </source>
</evidence>
<protein>
    <recommendedName>
        <fullName evidence="9">Acetyltransferase component of pyruvate dehydrogenase complex</fullName>
        <ecNumber evidence="9">2.3.1.12</ecNumber>
    </recommendedName>
</protein>
<comment type="cofactor">
    <cofactor evidence="9">
        <name>(R)-lipoate</name>
        <dbReference type="ChEBI" id="CHEBI:83088"/>
    </cofactor>
    <text evidence="9">Binds 3 lipoyl cofactors covalently.</text>
</comment>
<dbReference type="GO" id="GO:0045254">
    <property type="term" value="C:pyruvate dehydrogenase complex"/>
    <property type="evidence" value="ECO:0007669"/>
    <property type="project" value="UniProtKB-UniRule"/>
</dbReference>
<dbReference type="EC" id="2.3.1.12" evidence="9"/>
<organism evidence="13 14">
    <name type="scientific">Aliiglaciecola lipolytica E3</name>
    <dbReference type="NCBI Taxonomy" id="1127673"/>
    <lineage>
        <taxon>Bacteria</taxon>
        <taxon>Pseudomonadati</taxon>
        <taxon>Pseudomonadota</taxon>
        <taxon>Gammaproteobacteria</taxon>
        <taxon>Alteromonadales</taxon>
        <taxon>Alteromonadaceae</taxon>
        <taxon>Aliiglaciecola</taxon>
    </lineage>
</organism>
<dbReference type="PROSITE" id="PS00189">
    <property type="entry name" value="LIPOYL"/>
    <property type="match status" value="3"/>
</dbReference>
<dbReference type="GO" id="GO:0004742">
    <property type="term" value="F:dihydrolipoyllysine-residue acetyltransferase activity"/>
    <property type="evidence" value="ECO:0007669"/>
    <property type="project" value="UniProtKB-UniRule"/>
</dbReference>
<dbReference type="InterPro" id="IPR006256">
    <property type="entry name" value="AcTrfase_Pyrv_DH_cplx"/>
</dbReference>
<dbReference type="Pfam" id="PF00198">
    <property type="entry name" value="2-oxoacid_dh"/>
    <property type="match status" value="1"/>
</dbReference>
<dbReference type="InterPro" id="IPR011053">
    <property type="entry name" value="Single_hybrid_motif"/>
</dbReference>
<dbReference type="Gene3D" id="3.30.559.10">
    <property type="entry name" value="Chloramphenicol acetyltransferase-like domain"/>
    <property type="match status" value="1"/>
</dbReference>
<feature type="region of interest" description="Disordered" evidence="10">
    <location>
        <begin position="186"/>
        <end position="241"/>
    </location>
</feature>
<dbReference type="FunFam" id="4.10.320.10:FF:000003">
    <property type="entry name" value="Acetyltransferase component of pyruvate dehydrogenase complex"/>
    <property type="match status" value="1"/>
</dbReference>
<evidence type="ECO:0000256" key="6">
    <source>
        <dbReference type="ARBA" id="ARBA00023315"/>
    </source>
</evidence>
<dbReference type="SUPFAM" id="SSF51230">
    <property type="entry name" value="Single hybrid motif"/>
    <property type="match status" value="3"/>
</dbReference>
<comment type="similarity">
    <text evidence="1 9">Belongs to the 2-oxoacid dehydrogenase family.</text>
</comment>
<dbReference type="PROSITE" id="PS50968">
    <property type="entry name" value="BIOTINYL_LIPOYL"/>
    <property type="match status" value="3"/>
</dbReference>
<evidence type="ECO:0000256" key="1">
    <source>
        <dbReference type="ARBA" id="ARBA00007317"/>
    </source>
</evidence>
<dbReference type="InterPro" id="IPR050743">
    <property type="entry name" value="2-oxoacid_DH_E2_comp"/>
</dbReference>
<dbReference type="Gene3D" id="4.10.320.10">
    <property type="entry name" value="E3-binding domain"/>
    <property type="match status" value="1"/>
</dbReference>
<name>K6Y936_9ALTE</name>
<gene>
    <name evidence="13" type="primary">pdhB</name>
    <name evidence="13" type="ORF">GLIP_0532</name>
</gene>
<sequence length="664" mass="70020">MSDLKDVLVPDVGGEEVEVIEICVSVGEDVEAEAALLTVESDKSSMDIPAPFAGSVSDILVKVGDKVSQDTLIMKLSAAGESSSDSSSDDSKAESQEAPQEKPQEAKQASAGKVIEVKVPDIGGDTDVEVIEVLVGEGDKIDAETGLITLETDKATMDVPSPSAGVVKSLKIKVGDKVSEGSLILELESEGSSGSESSEETASSEPAPAKQESAPQEETVAEEADSGEETTSVIDVKVPDIGGDTDVDVIEVLVAEGDEIEAEAGLVTLETDKATMDVPSPKSGTVKSVELKVGDKVSEGTLVITLEVTEKSAPKAAAPAKQESASAPAPAKAPTESTRKPPVPHHPSAGDKKPSGKVHASPSVRRLAREFGVDLTQVNGSGPKNRILKEDVQSFVKYELSRPKMTAGSSVGSGSGGLQVIAPPKVDFAKFGEVEEVPLTRIQKISGPNLHRNWVTIPHVTQFEEADITELEAFRKEQNVLAEKRKLGVKITPLVFMMKAVADALKAYPVFNTSLSESGESLIQKKYYHIGIAVETPGGLVVPVVRDVDKKGIIELSRELTEISIKARDGKLKGPDMQGSCFTISSLGGIGGTAFTPIVNAPDVAILGVSKSEMKPKWNGKDFEPRLMLPLSLSYDHRVIDGAVAARFAVHLSSVLADLRQILM</sequence>
<feature type="region of interest" description="Disordered" evidence="10">
    <location>
        <begin position="78"/>
        <end position="112"/>
    </location>
</feature>
<evidence type="ECO:0000256" key="7">
    <source>
        <dbReference type="ARBA" id="ARBA00025211"/>
    </source>
</evidence>
<keyword evidence="13" id="KW-0670">Pyruvate</keyword>
<evidence type="ECO:0000256" key="2">
    <source>
        <dbReference type="ARBA" id="ARBA00011484"/>
    </source>
</evidence>
<dbReference type="AlphaFoldDB" id="K6Y936"/>
<keyword evidence="4" id="KW-0677">Repeat</keyword>
<dbReference type="FunFam" id="3.30.559.10:FF:000004">
    <property type="entry name" value="Acetyltransferase component of pyruvate dehydrogenase complex"/>
    <property type="match status" value="1"/>
</dbReference>
<evidence type="ECO:0000313" key="13">
    <source>
        <dbReference type="EMBL" id="GAC13178.1"/>
    </source>
</evidence>
<dbReference type="CDD" id="cd06849">
    <property type="entry name" value="lipoyl_domain"/>
    <property type="match status" value="3"/>
</dbReference>
<dbReference type="InterPro" id="IPR004167">
    <property type="entry name" value="PSBD"/>
</dbReference>
<dbReference type="InterPro" id="IPR001078">
    <property type="entry name" value="2-oxoacid_DH_actylTfrase"/>
</dbReference>
<evidence type="ECO:0000256" key="3">
    <source>
        <dbReference type="ARBA" id="ARBA00022679"/>
    </source>
</evidence>
<feature type="region of interest" description="Disordered" evidence="10">
    <location>
        <begin position="312"/>
        <end position="363"/>
    </location>
</feature>
<dbReference type="InterPro" id="IPR036625">
    <property type="entry name" value="E3-bd_dom_sf"/>
</dbReference>
<dbReference type="OrthoDB" id="9805770at2"/>
<evidence type="ECO:0000259" key="12">
    <source>
        <dbReference type="PROSITE" id="PS51826"/>
    </source>
</evidence>
<keyword evidence="14" id="KW-1185">Reference proteome</keyword>
<feature type="compositionally biased region" description="Low complexity" evidence="10">
    <location>
        <begin position="314"/>
        <end position="336"/>
    </location>
</feature>
<accession>K6Y936</accession>
<dbReference type="GO" id="GO:0031405">
    <property type="term" value="F:lipoic acid binding"/>
    <property type="evidence" value="ECO:0007669"/>
    <property type="project" value="TreeGrafter"/>
</dbReference>
<keyword evidence="3 9" id="KW-0808">Transferase</keyword>